<dbReference type="EMBL" id="JAYDYQ010002533">
    <property type="protein sequence ID" value="KAK4485200.1"/>
    <property type="molecule type" value="Genomic_DNA"/>
</dbReference>
<evidence type="ECO:0000313" key="4">
    <source>
        <dbReference type="Proteomes" id="UP001291926"/>
    </source>
</evidence>
<keyword evidence="2" id="KW-1133">Transmembrane helix</keyword>
<keyword evidence="4" id="KW-1185">Reference proteome</keyword>
<sequence length="75" mass="8654">MELPENGNNGGFRKYRRMDSNVEEDENENENVIKNKNNSSKYVMACAIFASLNSVLLGYVTFEVLRYPVRLKYGI</sequence>
<reference evidence="3 4" key="1">
    <citation type="journal article" date="2023" name="bioRxiv">
        <title>Genome report: Whole genome sequence and annotation of Penstemon davidsonii.</title>
        <authorList>
            <person name="Ostevik K.L."/>
            <person name="Alabady M."/>
            <person name="Zhang M."/>
            <person name="Rausher M.D."/>
        </authorList>
    </citation>
    <scope>NUCLEOTIDE SEQUENCE [LARGE SCALE GENOMIC DNA]</scope>
    <source>
        <strain evidence="3">DNT005</strain>
        <tissue evidence="3">Whole leaf</tissue>
    </source>
</reference>
<evidence type="ECO:0000313" key="3">
    <source>
        <dbReference type="EMBL" id="KAK4485200.1"/>
    </source>
</evidence>
<name>A0ABR0D880_9LAMI</name>
<keyword evidence="2" id="KW-0472">Membrane</keyword>
<dbReference type="Proteomes" id="UP001291926">
    <property type="component" value="Unassembled WGS sequence"/>
</dbReference>
<gene>
    <name evidence="3" type="ORF">RD792_007825</name>
</gene>
<feature type="transmembrane region" description="Helical" evidence="2">
    <location>
        <begin position="42"/>
        <end position="62"/>
    </location>
</feature>
<accession>A0ABR0D880</accession>
<evidence type="ECO:0000256" key="2">
    <source>
        <dbReference type="SAM" id="Phobius"/>
    </source>
</evidence>
<comment type="caution">
    <text evidence="3">The sequence shown here is derived from an EMBL/GenBank/DDBJ whole genome shotgun (WGS) entry which is preliminary data.</text>
</comment>
<proteinExistence type="predicted"/>
<evidence type="ECO:0000256" key="1">
    <source>
        <dbReference type="SAM" id="MobiDB-lite"/>
    </source>
</evidence>
<organism evidence="3 4">
    <name type="scientific">Penstemon davidsonii</name>
    <dbReference type="NCBI Taxonomy" id="160366"/>
    <lineage>
        <taxon>Eukaryota</taxon>
        <taxon>Viridiplantae</taxon>
        <taxon>Streptophyta</taxon>
        <taxon>Embryophyta</taxon>
        <taxon>Tracheophyta</taxon>
        <taxon>Spermatophyta</taxon>
        <taxon>Magnoliopsida</taxon>
        <taxon>eudicotyledons</taxon>
        <taxon>Gunneridae</taxon>
        <taxon>Pentapetalae</taxon>
        <taxon>asterids</taxon>
        <taxon>lamiids</taxon>
        <taxon>Lamiales</taxon>
        <taxon>Plantaginaceae</taxon>
        <taxon>Cheloneae</taxon>
        <taxon>Penstemon</taxon>
    </lineage>
</organism>
<keyword evidence="2" id="KW-0812">Transmembrane</keyword>
<protein>
    <submittedName>
        <fullName evidence="3">Uncharacterized protein</fullName>
    </submittedName>
</protein>
<feature type="region of interest" description="Disordered" evidence="1">
    <location>
        <begin position="1"/>
        <end position="33"/>
    </location>
</feature>